<protein>
    <recommendedName>
        <fullName evidence="3">DUF2946 domain-containing protein</fullName>
    </recommendedName>
</protein>
<evidence type="ECO:0008006" key="3">
    <source>
        <dbReference type="Google" id="ProtNLM"/>
    </source>
</evidence>
<name>A0ABT7EI54_9GAMM</name>
<proteinExistence type="predicted"/>
<reference evidence="1 2" key="1">
    <citation type="submission" date="2023-05" db="EMBL/GenBank/DDBJ databases">
        <title>Pseudoalteromonas ardens sp. nov., Pseudoalteromonas obscura sp. nov., and Pseudoalteromonas umbrosa sp. nov., isolated from the coral Montipora capitata.</title>
        <authorList>
            <person name="Thomas E.M."/>
            <person name="Smith E.M."/>
            <person name="Papke E."/>
            <person name="Shlafstein M.D."/>
            <person name="Oline D.K."/>
            <person name="Videau P."/>
            <person name="Saw J.H."/>
            <person name="Strangman W.K."/>
            <person name="Ushijima B."/>
        </authorList>
    </citation>
    <scope>NUCLEOTIDE SEQUENCE [LARGE SCALE GENOMIC DNA]</scope>
    <source>
        <strain evidence="1 2">P94</strain>
    </source>
</reference>
<organism evidence="1 2">
    <name type="scientific">Pseudoalteromonas obscura</name>
    <dbReference type="NCBI Taxonomy" id="3048491"/>
    <lineage>
        <taxon>Bacteria</taxon>
        <taxon>Pseudomonadati</taxon>
        <taxon>Pseudomonadota</taxon>
        <taxon>Gammaproteobacteria</taxon>
        <taxon>Alteromonadales</taxon>
        <taxon>Pseudoalteromonadaceae</taxon>
        <taxon>Pseudoalteromonas</taxon>
    </lineage>
</organism>
<dbReference type="RefSeq" id="WP_211009806.1">
    <property type="nucleotide sequence ID" value="NZ_JASJUT010000002.1"/>
</dbReference>
<gene>
    <name evidence="1" type="ORF">QNM18_06390</name>
</gene>
<comment type="caution">
    <text evidence="1">The sequence shown here is derived from an EMBL/GenBank/DDBJ whole genome shotgun (WGS) entry which is preliminary data.</text>
</comment>
<sequence length="139" mass="15295">MSDRKLSKTVYNPVQLVLVVAVFLMFVFQPLVQAKMICDHDMPMASITVAMHDVHQSISQSHDHSSGMHHDTSMATHSDMDCCKTDCTCPTSLCAPFSLFISEANIFSTINLATDKPVSGYVGSPNQFINSVYKPPILV</sequence>
<accession>A0ABT7EI54</accession>
<evidence type="ECO:0000313" key="2">
    <source>
        <dbReference type="Proteomes" id="UP001231915"/>
    </source>
</evidence>
<dbReference type="Proteomes" id="UP001231915">
    <property type="component" value="Unassembled WGS sequence"/>
</dbReference>
<evidence type="ECO:0000313" key="1">
    <source>
        <dbReference type="EMBL" id="MDK2594698.1"/>
    </source>
</evidence>
<keyword evidence="2" id="KW-1185">Reference proteome</keyword>
<dbReference type="EMBL" id="JASJUT010000002">
    <property type="protein sequence ID" value="MDK2594698.1"/>
    <property type="molecule type" value="Genomic_DNA"/>
</dbReference>